<keyword evidence="1" id="KW-1133">Transmembrane helix</keyword>
<evidence type="ECO:0000313" key="3">
    <source>
        <dbReference type="Proteomes" id="UP000461768"/>
    </source>
</evidence>
<feature type="transmembrane region" description="Helical" evidence="1">
    <location>
        <begin position="12"/>
        <end position="34"/>
    </location>
</feature>
<feature type="transmembrane region" description="Helical" evidence="1">
    <location>
        <begin position="73"/>
        <end position="93"/>
    </location>
</feature>
<dbReference type="PANTHER" id="PTHR40044">
    <property type="entry name" value="INTEGRAL MEMBRANE PROTEIN-RELATED"/>
    <property type="match status" value="1"/>
</dbReference>
<organism evidence="2 3">
    <name type="scientific">Candidatus Galacturonatibacter soehngenii</name>
    <dbReference type="NCBI Taxonomy" id="2307010"/>
    <lineage>
        <taxon>Bacteria</taxon>
        <taxon>Bacillati</taxon>
        <taxon>Bacillota</taxon>
        <taxon>Clostridia</taxon>
        <taxon>Lachnospirales</taxon>
        <taxon>Lachnospiraceae</taxon>
        <taxon>Candidatus Galacturonatibacter</taxon>
    </lineage>
</organism>
<protein>
    <submittedName>
        <fullName evidence="2">QueT transporter family protein</fullName>
    </submittedName>
</protein>
<dbReference type="OrthoDB" id="9786793at2"/>
<feature type="transmembrane region" description="Helical" evidence="1">
    <location>
        <begin position="98"/>
        <end position="116"/>
    </location>
</feature>
<dbReference type="RefSeq" id="WP_151144461.1">
    <property type="nucleotide sequence ID" value="NZ_WAGX01000005.1"/>
</dbReference>
<dbReference type="InterPro" id="IPR010387">
    <property type="entry name" value="QueT"/>
</dbReference>
<dbReference type="PIRSF" id="PIRSF031501">
    <property type="entry name" value="QueT"/>
    <property type="match status" value="1"/>
</dbReference>
<sequence length="167" mass="18036">MKTKNVHFMTQAAVIAAIYVILTFLANTLGLASGVIQVRLSEMLTVLPYFTTAAIPGVTIGCLISNILTGCSLLDIVFGTLATLLGALGSYWLRKHKFLVPIPPIVANIIIVPWVLRISYGVPDAIPYMMLTVGIGEIISCGILGTILLIALNKYKHVIFHTSLNQN</sequence>
<gene>
    <name evidence="2" type="ORF">F7O84_09920</name>
</gene>
<reference evidence="2 3" key="2">
    <citation type="submission" date="2020-02" db="EMBL/GenBank/DDBJ databases">
        <title>Candidatus Galacturonibacter soehngenii shows hetero-acetogenic catabolism of galacturonic acid but lacks a canonical carbon monoxide dehydrogenase/acetyl-CoA synthase complex.</title>
        <authorList>
            <person name="Diender M."/>
            <person name="Stouten G.R."/>
            <person name="Petersen J.F."/>
            <person name="Nielsen P.H."/>
            <person name="Dueholm M.S."/>
            <person name="Pronk J.T."/>
            <person name="Van Loosdrecht M.C.M."/>
        </authorList>
    </citation>
    <scope>NUCLEOTIDE SEQUENCE [LARGE SCALE GENOMIC DNA]</scope>
    <source>
        <strain evidence="2">GalUA</strain>
    </source>
</reference>
<dbReference type="Proteomes" id="UP000461768">
    <property type="component" value="Unassembled WGS sequence"/>
</dbReference>
<dbReference type="AlphaFoldDB" id="A0A7V7QJP5"/>
<name>A0A7V7QJP5_9FIRM</name>
<feature type="transmembrane region" description="Helical" evidence="1">
    <location>
        <begin position="46"/>
        <end position="67"/>
    </location>
</feature>
<keyword evidence="3" id="KW-1185">Reference proteome</keyword>
<dbReference type="EMBL" id="WAGX01000005">
    <property type="protein sequence ID" value="KAB1437894.1"/>
    <property type="molecule type" value="Genomic_DNA"/>
</dbReference>
<accession>A0A7V7QJP5</accession>
<evidence type="ECO:0000313" key="2">
    <source>
        <dbReference type="EMBL" id="KAB1437894.1"/>
    </source>
</evidence>
<evidence type="ECO:0000256" key="1">
    <source>
        <dbReference type="SAM" id="Phobius"/>
    </source>
</evidence>
<comment type="caution">
    <text evidence="2">The sequence shown here is derived from an EMBL/GenBank/DDBJ whole genome shotgun (WGS) entry which is preliminary data.</text>
</comment>
<keyword evidence="1" id="KW-0472">Membrane</keyword>
<feature type="transmembrane region" description="Helical" evidence="1">
    <location>
        <begin position="128"/>
        <end position="152"/>
    </location>
</feature>
<dbReference type="PANTHER" id="PTHR40044:SF1">
    <property type="entry name" value="INTEGRAL MEMBRANE PROTEIN"/>
    <property type="match status" value="1"/>
</dbReference>
<keyword evidence="1" id="KW-0812">Transmembrane</keyword>
<dbReference type="Pfam" id="PF06177">
    <property type="entry name" value="QueT"/>
    <property type="match status" value="1"/>
</dbReference>
<proteinExistence type="predicted"/>
<reference evidence="2 3" key="1">
    <citation type="submission" date="2019-09" db="EMBL/GenBank/DDBJ databases">
        <authorList>
            <person name="Valk L.C."/>
        </authorList>
    </citation>
    <scope>NUCLEOTIDE SEQUENCE [LARGE SCALE GENOMIC DNA]</scope>
    <source>
        <strain evidence="2">GalUA</strain>
    </source>
</reference>